<feature type="transmembrane region" description="Helical" evidence="1">
    <location>
        <begin position="53"/>
        <end position="75"/>
    </location>
</feature>
<keyword evidence="1" id="KW-0472">Membrane</keyword>
<protein>
    <submittedName>
        <fullName evidence="2">Uncharacterized protein</fullName>
    </submittedName>
</protein>
<feature type="non-terminal residue" evidence="2">
    <location>
        <position position="126"/>
    </location>
</feature>
<gene>
    <name evidence="2" type="ORF">MD483_07325</name>
</gene>
<comment type="caution">
    <text evidence="2">The sequence shown here is derived from an EMBL/GenBank/DDBJ whole genome shotgun (WGS) entry which is preliminary data.</text>
</comment>
<name>A0A9X3CD63_9VIBR</name>
<feature type="transmembrane region" description="Helical" evidence="1">
    <location>
        <begin position="87"/>
        <end position="111"/>
    </location>
</feature>
<evidence type="ECO:0000256" key="1">
    <source>
        <dbReference type="SAM" id="Phobius"/>
    </source>
</evidence>
<evidence type="ECO:0000313" key="3">
    <source>
        <dbReference type="Proteomes" id="UP001155586"/>
    </source>
</evidence>
<keyword evidence="1" id="KW-0812">Transmembrane</keyword>
<keyword evidence="3" id="KW-1185">Reference proteome</keyword>
<dbReference type="Proteomes" id="UP001155586">
    <property type="component" value="Unassembled WGS sequence"/>
</dbReference>
<dbReference type="EMBL" id="JAKRRX010000029">
    <property type="protein sequence ID" value="MCW8333632.1"/>
    <property type="molecule type" value="Genomic_DNA"/>
</dbReference>
<reference evidence="2" key="1">
    <citation type="submission" date="2022-02" db="EMBL/GenBank/DDBJ databases">
        <title>Vibrio sp. nov., a new bacterium isolated from Bohai sea, China.</title>
        <authorList>
            <person name="Yuan Y."/>
        </authorList>
    </citation>
    <scope>NUCLEOTIDE SEQUENCE</scope>
    <source>
        <strain evidence="2">DBSS07</strain>
    </source>
</reference>
<evidence type="ECO:0000313" key="2">
    <source>
        <dbReference type="EMBL" id="MCW8333632.1"/>
    </source>
</evidence>
<organism evidence="2 3">
    <name type="scientific">Vibrio paucivorans</name>
    <dbReference type="NCBI Taxonomy" id="2829489"/>
    <lineage>
        <taxon>Bacteria</taxon>
        <taxon>Pseudomonadati</taxon>
        <taxon>Pseudomonadota</taxon>
        <taxon>Gammaproteobacteria</taxon>
        <taxon>Vibrionales</taxon>
        <taxon>Vibrionaceae</taxon>
        <taxon>Vibrio</taxon>
    </lineage>
</organism>
<proteinExistence type="predicted"/>
<sequence>MADDARQKMINAAIESRIASASVNRPEKSNGAKTNAFLIHCFGRSKRNVGDKVGIIVASTFNEVAWLTMVSSGFIKINFNLMPKTVLYVIFAAIATSVNLVFQELASTLFVTRHELFVSMFAGTLA</sequence>
<keyword evidence="1" id="KW-1133">Transmembrane helix</keyword>
<dbReference type="AlphaFoldDB" id="A0A9X3CD63"/>
<dbReference type="RefSeq" id="WP_265687142.1">
    <property type="nucleotide sequence ID" value="NZ_JAKRRX010000029.1"/>
</dbReference>
<accession>A0A9X3CD63</accession>